<name>A0A1G4G8R1_9BACT</name>
<dbReference type="AlphaFoldDB" id="A0A1G4G8R1"/>
<dbReference type="STRING" id="1642646.ING2E5A_2113"/>
<evidence type="ECO:0000313" key="1">
    <source>
        <dbReference type="EMBL" id="SCM58927.1"/>
    </source>
</evidence>
<reference evidence="1 2" key="1">
    <citation type="submission" date="2016-08" db="EMBL/GenBank/DDBJ databases">
        <authorList>
            <person name="Seilhamer J.J."/>
        </authorList>
    </citation>
    <scope>NUCLEOTIDE SEQUENCE [LARGE SCALE GENOMIC DNA]</scope>
    <source>
        <strain evidence="1">ING2-E5A</strain>
    </source>
</reference>
<keyword evidence="2" id="KW-1185">Reference proteome</keyword>
<dbReference type="EMBL" id="LT608328">
    <property type="protein sequence ID" value="SCM58927.1"/>
    <property type="molecule type" value="Genomic_DNA"/>
</dbReference>
<dbReference type="KEGG" id="pmuc:ING2E5A_2113"/>
<sequence length="73" mass="8306">MLFTRQPLIPHFRNMLSRMNCFGRANFCTGTAVGTNIGINRVDITFRDCLNRALIYTGSTSNTIFTDYVSHNK</sequence>
<protein>
    <submittedName>
        <fullName evidence="1">Uncharacterized protein</fullName>
    </submittedName>
</protein>
<gene>
    <name evidence="1" type="ORF">ING2E5A_2113</name>
</gene>
<dbReference type="Proteomes" id="UP000178485">
    <property type="component" value="Chromosome i"/>
</dbReference>
<evidence type="ECO:0000313" key="2">
    <source>
        <dbReference type="Proteomes" id="UP000178485"/>
    </source>
</evidence>
<proteinExistence type="predicted"/>
<organism evidence="1 2">
    <name type="scientific">Petrimonas mucosa</name>
    <dbReference type="NCBI Taxonomy" id="1642646"/>
    <lineage>
        <taxon>Bacteria</taxon>
        <taxon>Pseudomonadati</taxon>
        <taxon>Bacteroidota</taxon>
        <taxon>Bacteroidia</taxon>
        <taxon>Bacteroidales</taxon>
        <taxon>Dysgonomonadaceae</taxon>
        <taxon>Petrimonas</taxon>
    </lineage>
</organism>
<accession>A0A1G4G8R1</accession>